<accession>A0A1H7A066</accession>
<dbReference type="PANTHER" id="PTHR32089">
    <property type="entry name" value="METHYL-ACCEPTING CHEMOTAXIS PROTEIN MCPB"/>
    <property type="match status" value="1"/>
</dbReference>
<feature type="compositionally biased region" description="Basic and acidic residues" evidence="4">
    <location>
        <begin position="1"/>
        <end position="14"/>
    </location>
</feature>
<dbReference type="PROSITE" id="PS50111">
    <property type="entry name" value="CHEMOTAXIS_TRANSDUC_2"/>
    <property type="match status" value="1"/>
</dbReference>
<dbReference type="InterPro" id="IPR004089">
    <property type="entry name" value="MCPsignal_dom"/>
</dbReference>
<dbReference type="STRING" id="84035.SAMN05660742_11058"/>
<gene>
    <name evidence="6" type="ORF">SAMN05660742_11058</name>
</gene>
<evidence type="ECO:0000256" key="4">
    <source>
        <dbReference type="SAM" id="MobiDB-lite"/>
    </source>
</evidence>
<sequence length="693" mass="78255">MFDFFKKKTDRPFQNEDLSNRQQTVTEQMDSVSQKDHAAELHCKVNYFSEQDINAQSLTEFLAVAGGPALVLGYVSPDASMKEISSKLKSLLPQTAKLLLVSTAGELCNVNAQASLYQSDDAGRKKVLLQVFSQKMIRNCQIISIPLPNEDILAGKDTFSMKKRIDMIKAELAQQPIKFKISSPDTIAITYIDGVSNCETFFMEAIYASHKYPCTFIGGSAGGKFDFVSTDIFDGTKVLHHHAVMCFVQLNKDFRFGILKTQGFSKTDTKYIVSSSNSALRYVSEVLDENGNSVSLIDILKRKFSCQSIEQLENVLNGYSFAIEINDEIFIRSIAKIATAENRIYFFCDLAPGEYLHLVKREGFVKNMRDDWQKFCLNKPKPFGGILNDCVIRRLMNPQELKDVPKFEGIPVAGFSSFGELLGIHMNETLTALFFYYVPNDENFYDEYYNNLPIQYGLFQSFFMQRRLARLQVLSELNGKALDLFDHYRSAIPEIIASVSNIHERTASIDESAKALTEVMGTNKDNIKQLMDHNTKIIPKIEQLTENTKEIQNVMAMILEIASQTNLLSLNAAIEAARAGEAGRGFAVVAEEVRKLSQNTETSLDTSNKAINKLLVSVNEINDILQRNKAFEGNIEGHMNMFQQRLETVTHDIFNSIDSISTSMQGVQRLELLNESTQRELEIIQQITQHMEF</sequence>
<dbReference type="GO" id="GO:0007165">
    <property type="term" value="P:signal transduction"/>
    <property type="evidence" value="ECO:0007669"/>
    <property type="project" value="UniProtKB-KW"/>
</dbReference>
<dbReference type="EMBL" id="FNZK01000010">
    <property type="protein sequence ID" value="SEJ55392.1"/>
    <property type="molecule type" value="Genomic_DNA"/>
</dbReference>
<dbReference type="GO" id="GO:0016020">
    <property type="term" value="C:membrane"/>
    <property type="evidence" value="ECO:0007669"/>
    <property type="project" value="InterPro"/>
</dbReference>
<dbReference type="RefSeq" id="WP_091831651.1">
    <property type="nucleotide sequence ID" value="NZ_FNZK01000010.1"/>
</dbReference>
<dbReference type="AlphaFoldDB" id="A0A1H7A066"/>
<dbReference type="GO" id="GO:0006935">
    <property type="term" value="P:chemotaxis"/>
    <property type="evidence" value="ECO:0007669"/>
    <property type="project" value="InterPro"/>
</dbReference>
<dbReference type="PRINTS" id="PR00260">
    <property type="entry name" value="CHEMTRNSDUCR"/>
</dbReference>
<dbReference type="GO" id="GO:0004888">
    <property type="term" value="F:transmembrane signaling receptor activity"/>
    <property type="evidence" value="ECO:0007669"/>
    <property type="project" value="InterPro"/>
</dbReference>
<evidence type="ECO:0000313" key="7">
    <source>
        <dbReference type="Proteomes" id="UP000199662"/>
    </source>
</evidence>
<dbReference type="Pfam" id="PF00015">
    <property type="entry name" value="MCPsignal"/>
    <property type="match status" value="1"/>
</dbReference>
<evidence type="ECO:0000256" key="3">
    <source>
        <dbReference type="PROSITE-ProRule" id="PRU00284"/>
    </source>
</evidence>
<evidence type="ECO:0000256" key="2">
    <source>
        <dbReference type="ARBA" id="ARBA00029447"/>
    </source>
</evidence>
<organism evidence="6 7">
    <name type="scientific">Propionispira arboris</name>
    <dbReference type="NCBI Taxonomy" id="84035"/>
    <lineage>
        <taxon>Bacteria</taxon>
        <taxon>Bacillati</taxon>
        <taxon>Bacillota</taxon>
        <taxon>Negativicutes</taxon>
        <taxon>Selenomonadales</taxon>
        <taxon>Selenomonadaceae</taxon>
        <taxon>Propionispira</taxon>
    </lineage>
</organism>
<dbReference type="InterPro" id="IPR004090">
    <property type="entry name" value="Chemotax_Me-accpt_rcpt"/>
</dbReference>
<dbReference type="Proteomes" id="UP000199662">
    <property type="component" value="Unassembled WGS sequence"/>
</dbReference>
<dbReference type="SUPFAM" id="SSF58104">
    <property type="entry name" value="Methyl-accepting chemotaxis protein (MCP) signaling domain"/>
    <property type="match status" value="1"/>
</dbReference>
<reference evidence="6 7" key="1">
    <citation type="submission" date="2016-10" db="EMBL/GenBank/DDBJ databases">
        <authorList>
            <person name="de Groot N.N."/>
        </authorList>
    </citation>
    <scope>NUCLEOTIDE SEQUENCE [LARGE SCALE GENOMIC DNA]</scope>
    <source>
        <strain evidence="6 7">DSM 2179</strain>
    </source>
</reference>
<dbReference type="SMART" id="SM01204">
    <property type="entry name" value="FIST_C"/>
    <property type="match status" value="1"/>
</dbReference>
<feature type="region of interest" description="Disordered" evidence="4">
    <location>
        <begin position="1"/>
        <end position="22"/>
    </location>
</feature>
<feature type="domain" description="Methyl-accepting transducer" evidence="5">
    <location>
        <begin position="490"/>
        <end position="693"/>
    </location>
</feature>
<protein>
    <submittedName>
        <fullName evidence="6">FIST C domain-containing protein</fullName>
    </submittedName>
</protein>
<proteinExistence type="inferred from homology"/>
<name>A0A1H7A066_9FIRM</name>
<evidence type="ECO:0000313" key="6">
    <source>
        <dbReference type="EMBL" id="SEJ55392.1"/>
    </source>
</evidence>
<dbReference type="Gene3D" id="1.10.287.950">
    <property type="entry name" value="Methyl-accepting chemotaxis protein"/>
    <property type="match status" value="1"/>
</dbReference>
<dbReference type="Pfam" id="PF10442">
    <property type="entry name" value="FIST_C"/>
    <property type="match status" value="1"/>
</dbReference>
<dbReference type="PANTHER" id="PTHR32089:SF41">
    <property type="entry name" value="METHYL-ACCEPTING CHEMOTAXIS PROTEIN"/>
    <property type="match status" value="1"/>
</dbReference>
<comment type="similarity">
    <text evidence="2">Belongs to the methyl-accepting chemotaxis (MCP) protein family.</text>
</comment>
<dbReference type="InterPro" id="IPR013702">
    <property type="entry name" value="FIST_domain_N"/>
</dbReference>
<evidence type="ECO:0000259" key="5">
    <source>
        <dbReference type="PROSITE" id="PS50111"/>
    </source>
</evidence>
<dbReference type="SMART" id="SM00283">
    <property type="entry name" value="MA"/>
    <property type="match status" value="1"/>
</dbReference>
<evidence type="ECO:0000256" key="1">
    <source>
        <dbReference type="ARBA" id="ARBA00023224"/>
    </source>
</evidence>
<dbReference type="Pfam" id="PF08495">
    <property type="entry name" value="FIST"/>
    <property type="match status" value="1"/>
</dbReference>
<dbReference type="InterPro" id="IPR019494">
    <property type="entry name" value="FIST_C"/>
</dbReference>
<keyword evidence="7" id="KW-1185">Reference proteome</keyword>
<dbReference type="SMART" id="SM00897">
    <property type="entry name" value="FIST"/>
    <property type="match status" value="1"/>
</dbReference>
<keyword evidence="1 3" id="KW-0807">Transducer</keyword>